<accession>A0A1H0FTL2</accession>
<dbReference type="PROSITE" id="PS50075">
    <property type="entry name" value="CARRIER"/>
    <property type="match status" value="1"/>
</dbReference>
<dbReference type="Pfam" id="PF00550">
    <property type="entry name" value="PP-binding"/>
    <property type="match status" value="1"/>
</dbReference>
<keyword evidence="3" id="KW-1185">Reference proteome</keyword>
<dbReference type="Proteomes" id="UP000199602">
    <property type="component" value="Unassembled WGS sequence"/>
</dbReference>
<dbReference type="NCBIfam" id="NF006617">
    <property type="entry name" value="PRK09184.1"/>
    <property type="match status" value="1"/>
</dbReference>
<dbReference type="OrthoDB" id="9803943at2"/>
<proteinExistence type="predicted"/>
<dbReference type="Gene3D" id="1.10.1200.10">
    <property type="entry name" value="ACP-like"/>
    <property type="match status" value="1"/>
</dbReference>
<evidence type="ECO:0000259" key="1">
    <source>
        <dbReference type="PROSITE" id="PS50075"/>
    </source>
</evidence>
<name>A0A1H0FTL2_9BACT</name>
<gene>
    <name evidence="2" type="ORF">SAMN04488516_11425</name>
</gene>
<dbReference type="InterPro" id="IPR036736">
    <property type="entry name" value="ACP-like_sf"/>
</dbReference>
<dbReference type="RefSeq" id="WP_092066277.1">
    <property type="nucleotide sequence ID" value="NZ_FNIN01000014.1"/>
</dbReference>
<dbReference type="InterPro" id="IPR009081">
    <property type="entry name" value="PP-bd_ACP"/>
</dbReference>
<protein>
    <submittedName>
        <fullName evidence="2">Acyl carrier protein</fullName>
    </submittedName>
</protein>
<dbReference type="EMBL" id="FNIN01000014">
    <property type="protein sequence ID" value="SDN97975.1"/>
    <property type="molecule type" value="Genomic_DNA"/>
</dbReference>
<dbReference type="AlphaFoldDB" id="A0A1H0FTL2"/>
<evidence type="ECO:0000313" key="3">
    <source>
        <dbReference type="Proteomes" id="UP000199602"/>
    </source>
</evidence>
<feature type="domain" description="Carrier" evidence="1">
    <location>
        <begin position="2"/>
        <end position="84"/>
    </location>
</feature>
<evidence type="ECO:0000313" key="2">
    <source>
        <dbReference type="EMBL" id="SDN97975.1"/>
    </source>
</evidence>
<organism evidence="2 3">
    <name type="scientific">Desulfonauticus submarinus</name>
    <dbReference type="NCBI Taxonomy" id="206665"/>
    <lineage>
        <taxon>Bacteria</taxon>
        <taxon>Pseudomonadati</taxon>
        <taxon>Thermodesulfobacteriota</taxon>
        <taxon>Desulfovibrionia</taxon>
        <taxon>Desulfovibrionales</taxon>
        <taxon>Desulfonauticaceae</taxon>
        <taxon>Desulfonauticus</taxon>
    </lineage>
</organism>
<dbReference type="SUPFAM" id="SSF47336">
    <property type="entry name" value="ACP-like"/>
    <property type="match status" value="1"/>
</dbReference>
<dbReference type="STRING" id="206665.SAMN04488516_11425"/>
<reference evidence="2 3" key="1">
    <citation type="submission" date="2016-10" db="EMBL/GenBank/DDBJ databases">
        <authorList>
            <person name="de Groot N.N."/>
        </authorList>
    </citation>
    <scope>NUCLEOTIDE SEQUENCE [LARGE SCALE GENOMIC DNA]</scope>
    <source>
        <strain evidence="2 3">DSM 15269</strain>
    </source>
</reference>
<sequence length="86" mass="9750">MKELKQRLKQILIQGLNLEEISVDDIDDSMPLFSEDGLGLDSLDAVEIAILLQKHFQIELKEDEEGKQALQSINSLAEYITKHKGQ</sequence>